<dbReference type="InterPro" id="IPR015946">
    <property type="entry name" value="KH_dom-like_a/b"/>
</dbReference>
<dbReference type="Proteomes" id="UP000178870">
    <property type="component" value="Unassembled WGS sequence"/>
</dbReference>
<evidence type="ECO:0000256" key="1">
    <source>
        <dbReference type="PROSITE-ProRule" id="PRU00117"/>
    </source>
</evidence>
<dbReference type="Pfam" id="PF13083">
    <property type="entry name" value="KH_KhpA-B"/>
    <property type="match status" value="1"/>
</dbReference>
<protein>
    <submittedName>
        <fullName evidence="2">Uncharacterized protein</fullName>
    </submittedName>
</protein>
<comment type="caution">
    <text evidence="2">The sequence shown here is derived from an EMBL/GenBank/DDBJ whole genome shotgun (WGS) entry which is preliminary data.</text>
</comment>
<dbReference type="GO" id="GO:0003723">
    <property type="term" value="F:RNA binding"/>
    <property type="evidence" value="ECO:0007669"/>
    <property type="project" value="UniProtKB-UniRule"/>
</dbReference>
<name>A0A1F7Z2W1_9BACT</name>
<accession>A0A1F7Z2W1</accession>
<reference evidence="2 3" key="1">
    <citation type="journal article" date="2016" name="Nat. Commun.">
        <title>Thousands of microbial genomes shed light on interconnected biogeochemical processes in an aquifer system.</title>
        <authorList>
            <person name="Anantharaman K."/>
            <person name="Brown C.T."/>
            <person name="Hug L.A."/>
            <person name="Sharon I."/>
            <person name="Castelle C.J."/>
            <person name="Probst A.J."/>
            <person name="Thomas B.C."/>
            <person name="Singh A."/>
            <person name="Wilkins M.J."/>
            <person name="Karaoz U."/>
            <person name="Brodie E.L."/>
            <person name="Williams K.H."/>
            <person name="Hubbard S.S."/>
            <person name="Banfield J.F."/>
        </authorList>
    </citation>
    <scope>NUCLEOTIDE SEQUENCE [LARGE SCALE GENOMIC DNA]</scope>
</reference>
<dbReference type="AlphaFoldDB" id="A0A1F7Z2W1"/>
<dbReference type="Gene3D" id="3.30.300.20">
    <property type="match status" value="1"/>
</dbReference>
<evidence type="ECO:0000313" key="3">
    <source>
        <dbReference type="Proteomes" id="UP000178870"/>
    </source>
</evidence>
<dbReference type="InterPro" id="IPR009019">
    <property type="entry name" value="KH_sf_prok-type"/>
</dbReference>
<organism evidence="2 3">
    <name type="scientific">Candidatus Woesebacteria bacterium RIFCSPHIGHO2_01_FULL_44_21</name>
    <dbReference type="NCBI Taxonomy" id="1802503"/>
    <lineage>
        <taxon>Bacteria</taxon>
        <taxon>Candidatus Woeseibacteriota</taxon>
    </lineage>
</organism>
<sequence>MKDLLEYIIGSITGSTDFTVEETRPEANIVNFEVVANPDIIGLIIGREGKTIKNIRKILSIKATKEKVAVNINVSPTL</sequence>
<dbReference type="SUPFAM" id="SSF54814">
    <property type="entry name" value="Prokaryotic type KH domain (KH-domain type II)"/>
    <property type="match status" value="1"/>
</dbReference>
<keyword evidence="1" id="KW-0694">RNA-binding</keyword>
<gene>
    <name evidence="2" type="ORF">A2803_03075</name>
</gene>
<proteinExistence type="predicted"/>
<dbReference type="EMBL" id="MGGP01000009">
    <property type="protein sequence ID" value="OGM33075.1"/>
    <property type="molecule type" value="Genomic_DNA"/>
</dbReference>
<dbReference type="PROSITE" id="PS50084">
    <property type="entry name" value="KH_TYPE_1"/>
    <property type="match status" value="1"/>
</dbReference>
<evidence type="ECO:0000313" key="2">
    <source>
        <dbReference type="EMBL" id="OGM33075.1"/>
    </source>
</evidence>